<sequence>MKGDLSRTTFDPTRHYSAVRLQQGRIVTDADWNEQADLTRHRARLTARDVIGPSGAPFDAEGFGLHADTRALAVLALNDNVVWIAAEDGALLGTTNGGANWDVADLNTAAHLRALATAGGTVWVVGDGGVIRASLDGGLSWQAQDSGTLQSLRGVTAVDAWHAWAVGDGGIVLSTDNGGASWQLAQSGAARLRALHFVDTVNGMAVGLQGAVLATADGGTTWNAIDSGTTAHLLTVARVGADSIWAAGYDGTIVRSQDGGATWTRCDTPSAATLRAIAFADTQRGWAAGDDGTFWQTVDGGNHWMDDSLEAGAGMAATAGSLGAAMGDGSGSGAGSVAARPSLRGISLLEDGDGGGLGGGWVVGDSGAAWRIGNGSPDSAALALPGVNLAILPGRYYVDGALCELDTRVTYGNQADGGAGARLPPGAHLMVLHVWERHVSALQAPWIREVALGGPDTATRAQLMAQVRALPLGDASPAEWTCGSYSPEWEALMHPTPGRLAARATPQPSNRNLCDIAATAGYQRLENQLYRVEVHTGGATPTFKWSRENGSVAYAVVGVTVDASLQQTTVRVAARGRDEGLDLSAHDRVELVDDTSERWLRAGQMFEYLADGDDENELILAGIPAASLGQDLSAHPLLRRWEQRPAGAAHVLPIEPGRWIELEEGVEIRFGPGEWRPGDAWQIPARTITGDVEWPRDPDTGDAVARAPDSIRDAWCRLGIVEVEHDGALRVLADCREIFPPLTLRTQLLYGSGDGQEAAPAAVLPQPLTVRVVQGGVPAPGARVRFEVETGDGRVGRAAALGVLGLMRSYDTVVDTQGEARCRWRLGDGRARFQRLRVSLLDGDGLERPGQSITFCATAVVDVPAREVTRRGVCLTIGKGGDADRLDAEVIARALDDTGNACLCFLPGEHVIEGLEAAGSGRSRLSLHGCGPTAQIRVRGGMLLAGFAALELRDLDITFDDERGLALHKMGDVQIRGLTMSRRAERGAPCLHVGDARTLHLSASTIDCPMPGVAALLENIQGDCHVSDNTVSGILGFYGDPGGVPSATLLRRLHEGSRNTKLVVGAGHLKLTANRLALLAVAEAMSKQLMETQTTSGLFATATISGNTFSEASNLFIAGRMLAVHHSTLLAEMPGDRPPPYGVFIAERATATGNLAMMPGPEAAALLFGAPRFDQAANLVAIRN</sequence>
<keyword evidence="1" id="KW-0602">Photosynthesis</keyword>
<proteinExistence type="predicted"/>
<feature type="domain" description="Photosynthesis system II assembly factor Ycf48/Hcf136-like" evidence="3">
    <location>
        <begin position="195"/>
        <end position="266"/>
    </location>
</feature>
<dbReference type="AlphaFoldDB" id="A0A7Y9IPY7"/>
<dbReference type="RefSeq" id="WP_179582434.1">
    <property type="nucleotide sequence ID" value="NZ_JACBYR010000001.1"/>
</dbReference>
<evidence type="ECO:0000256" key="1">
    <source>
        <dbReference type="ARBA" id="ARBA00022531"/>
    </source>
</evidence>
<dbReference type="Gene3D" id="2.130.10.10">
    <property type="entry name" value="YVTN repeat-like/Quinoprotein amine dehydrogenase"/>
    <property type="match status" value="2"/>
</dbReference>
<protein>
    <submittedName>
        <fullName evidence="4">Photosystem II stability/assembly factor-like uncharacterized protein</fullName>
    </submittedName>
</protein>
<dbReference type="InterPro" id="IPR045392">
    <property type="entry name" value="DUF6519"/>
</dbReference>
<keyword evidence="2" id="KW-0604">Photosystem II</keyword>
<reference evidence="4 5" key="1">
    <citation type="submission" date="2020-07" db="EMBL/GenBank/DDBJ databases">
        <title>Genomic Encyclopedia of Type Strains, Phase IV (KMG-V): Genome sequencing to study the core and pangenomes of soil and plant-associated prokaryotes.</title>
        <authorList>
            <person name="Whitman W."/>
        </authorList>
    </citation>
    <scope>NUCLEOTIDE SEQUENCE [LARGE SCALE GENOMIC DNA]</scope>
    <source>
        <strain evidence="4 5">SAS40</strain>
    </source>
</reference>
<accession>A0A7Y9IPY7</accession>
<gene>
    <name evidence="4" type="ORF">FHW18_000178</name>
</gene>
<evidence type="ECO:0000313" key="4">
    <source>
        <dbReference type="EMBL" id="NYE80907.1"/>
    </source>
</evidence>
<keyword evidence="5" id="KW-1185">Reference proteome</keyword>
<evidence type="ECO:0000259" key="3">
    <source>
        <dbReference type="Pfam" id="PF14870"/>
    </source>
</evidence>
<dbReference type="PANTHER" id="PTHR47199">
    <property type="entry name" value="PHOTOSYSTEM II STABILITY/ASSEMBLY FACTOR HCF136, CHLOROPLASTIC"/>
    <property type="match status" value="1"/>
</dbReference>
<dbReference type="Pfam" id="PF20129">
    <property type="entry name" value="DUF6519"/>
    <property type="match status" value="3"/>
</dbReference>
<dbReference type="SUPFAM" id="SSF110296">
    <property type="entry name" value="Oligoxyloglucan reducing end-specific cellobiohydrolase"/>
    <property type="match status" value="1"/>
</dbReference>
<organism evidence="4 5">
    <name type="scientific">Pigmentiphaga litoralis</name>
    <dbReference type="NCBI Taxonomy" id="516702"/>
    <lineage>
        <taxon>Bacteria</taxon>
        <taxon>Pseudomonadati</taxon>
        <taxon>Pseudomonadota</taxon>
        <taxon>Betaproteobacteria</taxon>
        <taxon>Burkholderiales</taxon>
        <taxon>Alcaligenaceae</taxon>
        <taxon>Pigmentiphaga</taxon>
    </lineage>
</organism>
<evidence type="ECO:0000256" key="2">
    <source>
        <dbReference type="ARBA" id="ARBA00023276"/>
    </source>
</evidence>
<evidence type="ECO:0000313" key="5">
    <source>
        <dbReference type="Proteomes" id="UP000542125"/>
    </source>
</evidence>
<dbReference type="InterPro" id="IPR015943">
    <property type="entry name" value="WD40/YVTN_repeat-like_dom_sf"/>
</dbReference>
<dbReference type="Pfam" id="PF14870">
    <property type="entry name" value="PSII_BNR"/>
    <property type="match status" value="1"/>
</dbReference>
<dbReference type="PANTHER" id="PTHR47199:SF2">
    <property type="entry name" value="PHOTOSYSTEM II STABILITY_ASSEMBLY FACTOR HCF136, CHLOROPLASTIC"/>
    <property type="match status" value="1"/>
</dbReference>
<dbReference type="Proteomes" id="UP000542125">
    <property type="component" value="Unassembled WGS sequence"/>
</dbReference>
<dbReference type="GO" id="GO:0009523">
    <property type="term" value="C:photosystem II"/>
    <property type="evidence" value="ECO:0007669"/>
    <property type="project" value="UniProtKB-KW"/>
</dbReference>
<dbReference type="EMBL" id="JACBYR010000001">
    <property type="protein sequence ID" value="NYE80907.1"/>
    <property type="molecule type" value="Genomic_DNA"/>
</dbReference>
<dbReference type="InterPro" id="IPR028203">
    <property type="entry name" value="PSII_CF48-like_dom"/>
</dbReference>
<comment type="caution">
    <text evidence="4">The sequence shown here is derived from an EMBL/GenBank/DDBJ whole genome shotgun (WGS) entry which is preliminary data.</text>
</comment>
<name>A0A7Y9IPY7_9BURK</name>
<dbReference type="GO" id="GO:0015979">
    <property type="term" value="P:photosynthesis"/>
    <property type="evidence" value="ECO:0007669"/>
    <property type="project" value="UniProtKB-KW"/>
</dbReference>